<dbReference type="InterPro" id="IPR003663">
    <property type="entry name" value="Sugar/inositol_transpt"/>
</dbReference>
<feature type="transmembrane region" description="Helical" evidence="9">
    <location>
        <begin position="53"/>
        <end position="76"/>
    </location>
</feature>
<dbReference type="PRINTS" id="PR00171">
    <property type="entry name" value="SUGRTRNSPORT"/>
</dbReference>
<feature type="transmembrane region" description="Helical" evidence="9">
    <location>
        <begin position="106"/>
        <end position="127"/>
    </location>
</feature>
<feature type="transmembrane region" description="Helical" evidence="9">
    <location>
        <begin position="304"/>
        <end position="321"/>
    </location>
</feature>
<dbReference type="PROSITE" id="PS50850">
    <property type="entry name" value="MFS"/>
    <property type="match status" value="1"/>
</dbReference>
<dbReference type="Proteomes" id="UP001182556">
    <property type="component" value="Unassembled WGS sequence"/>
</dbReference>
<feature type="transmembrane region" description="Helical" evidence="9">
    <location>
        <begin position="393"/>
        <end position="413"/>
    </location>
</feature>
<evidence type="ECO:0000256" key="4">
    <source>
        <dbReference type="ARBA" id="ARBA00022692"/>
    </source>
</evidence>
<evidence type="ECO:0000313" key="12">
    <source>
        <dbReference type="Proteomes" id="UP001182556"/>
    </source>
</evidence>
<feature type="transmembrane region" description="Helical" evidence="9">
    <location>
        <begin position="83"/>
        <end position="100"/>
    </location>
</feature>
<keyword evidence="3 8" id="KW-0813">Transport</keyword>
<sequence length="526" mass="58090">MYTLRGRAATIGLTVMAGFGWILFGYDLGVLGGVLNEADFAATFPMNATLTGFVTAVFELMAMFGAISMAVFGHVLGRRDNTMIGTGLIAVGAIIQASSTTLAQLIVGRIVGGTGLGIFSAVCPIWQAEVTKRDQRGRVIGLSLSFLIVGLMLAYWIDYGMARYAGSVSWRFPFAFQCVLAACNMVMTRFVPESPRWLLTKGRADDARASLAALADAPEDDPEVEATMTEIETALDVEHGTRRGVWDLLKGWDDGVRGRRRLLTGCFFQFAQPFSGSTVISFYVQPIFQDSIGLNANLASLMSGYLQIWFLVASLMTWYLVERFGRRIMFMWTAAAMSISMFLLGAFVKIDTRGTGIGAATLIFLYQSFYTWGWMAGVWLMCTEIHSLAFRTVAGGLQASVQWALNFLILQVIPIGIDNIGYKVYFIFACFNLFYVPVVYFFIPETRGMPLETVDLCFRPGVDPVKESLRIQKLIKEGKMDQVTLVGHQRAMMAEKSTVEVKEHVAEPTPQCGGVRLDVRGRVPCY</sequence>
<dbReference type="InterPro" id="IPR020846">
    <property type="entry name" value="MFS_dom"/>
</dbReference>
<keyword evidence="12" id="KW-1185">Reference proteome</keyword>
<dbReference type="SUPFAM" id="SSF103473">
    <property type="entry name" value="MFS general substrate transporter"/>
    <property type="match status" value="1"/>
</dbReference>
<dbReference type="GO" id="GO:0005351">
    <property type="term" value="F:carbohydrate:proton symporter activity"/>
    <property type="evidence" value="ECO:0007669"/>
    <property type="project" value="TreeGrafter"/>
</dbReference>
<keyword evidence="6 9" id="KW-0472">Membrane</keyword>
<dbReference type="InterPro" id="IPR050360">
    <property type="entry name" value="MFS_Sugar_Transporters"/>
</dbReference>
<dbReference type="InterPro" id="IPR036259">
    <property type="entry name" value="MFS_trans_sf"/>
</dbReference>
<accession>A0AAD9L6C2</accession>
<dbReference type="InterPro" id="IPR005828">
    <property type="entry name" value="MFS_sugar_transport-like"/>
</dbReference>
<evidence type="ECO:0000259" key="10">
    <source>
        <dbReference type="PROSITE" id="PS50850"/>
    </source>
</evidence>
<evidence type="ECO:0000256" key="7">
    <source>
        <dbReference type="ARBA" id="ARBA00049119"/>
    </source>
</evidence>
<feature type="transmembrane region" description="Helical" evidence="9">
    <location>
        <begin position="328"/>
        <end position="350"/>
    </location>
</feature>
<feature type="domain" description="Major facilitator superfamily (MFS) profile" evidence="10">
    <location>
        <begin position="13"/>
        <end position="447"/>
    </location>
</feature>
<dbReference type="GO" id="GO:0016020">
    <property type="term" value="C:membrane"/>
    <property type="evidence" value="ECO:0007669"/>
    <property type="project" value="UniProtKB-SubCell"/>
</dbReference>
<organism evidence="11 12">
    <name type="scientific">Papiliotrema laurentii</name>
    <name type="common">Cryptococcus laurentii</name>
    <dbReference type="NCBI Taxonomy" id="5418"/>
    <lineage>
        <taxon>Eukaryota</taxon>
        <taxon>Fungi</taxon>
        <taxon>Dikarya</taxon>
        <taxon>Basidiomycota</taxon>
        <taxon>Agaricomycotina</taxon>
        <taxon>Tremellomycetes</taxon>
        <taxon>Tremellales</taxon>
        <taxon>Rhynchogastremaceae</taxon>
        <taxon>Papiliotrema</taxon>
    </lineage>
</organism>
<feature type="transmembrane region" description="Helical" evidence="9">
    <location>
        <begin position="356"/>
        <end position="381"/>
    </location>
</feature>
<comment type="similarity">
    <text evidence="2 8">Belongs to the major facilitator superfamily. Sugar transporter (TC 2.A.1.1) family.</text>
</comment>
<dbReference type="PANTHER" id="PTHR48022:SF28">
    <property type="entry name" value="MAJOR FACILITATOR SUPERFAMILY (MFS) PROFILE DOMAIN-CONTAINING PROTEIN-RELATED"/>
    <property type="match status" value="1"/>
</dbReference>
<feature type="transmembrane region" description="Helical" evidence="9">
    <location>
        <begin position="425"/>
        <end position="443"/>
    </location>
</feature>
<evidence type="ECO:0000256" key="6">
    <source>
        <dbReference type="ARBA" id="ARBA00023136"/>
    </source>
</evidence>
<feature type="transmembrane region" description="Helical" evidence="9">
    <location>
        <begin position="12"/>
        <end position="33"/>
    </location>
</feature>
<comment type="subcellular location">
    <subcellularLocation>
        <location evidence="1">Membrane</location>
        <topology evidence="1">Multi-pass membrane protein</topology>
    </subcellularLocation>
</comment>
<dbReference type="FunFam" id="1.20.1250.20:FF:000134">
    <property type="entry name" value="MFS sugar transporter protein"/>
    <property type="match status" value="1"/>
</dbReference>
<evidence type="ECO:0000256" key="9">
    <source>
        <dbReference type="SAM" id="Phobius"/>
    </source>
</evidence>
<protein>
    <submittedName>
        <fullName evidence="11">Monosaccharide transporter</fullName>
    </submittedName>
</protein>
<proteinExistence type="inferred from homology"/>
<evidence type="ECO:0000256" key="5">
    <source>
        <dbReference type="ARBA" id="ARBA00022989"/>
    </source>
</evidence>
<comment type="catalytic activity">
    <reaction evidence="7">
        <text>myo-inositol(out) + H(+)(out) = myo-inositol(in) + H(+)(in)</text>
        <dbReference type="Rhea" id="RHEA:60364"/>
        <dbReference type="ChEBI" id="CHEBI:15378"/>
        <dbReference type="ChEBI" id="CHEBI:17268"/>
    </reaction>
</comment>
<evidence type="ECO:0000256" key="1">
    <source>
        <dbReference type="ARBA" id="ARBA00004141"/>
    </source>
</evidence>
<evidence type="ECO:0000256" key="8">
    <source>
        <dbReference type="RuleBase" id="RU003346"/>
    </source>
</evidence>
<gene>
    <name evidence="11" type="ORF">DB88DRAFT_186491</name>
</gene>
<name>A0AAD9L6C2_PAPLA</name>
<dbReference type="Gene3D" id="1.20.1250.20">
    <property type="entry name" value="MFS general substrate transporter like domains"/>
    <property type="match status" value="1"/>
</dbReference>
<evidence type="ECO:0000313" key="11">
    <source>
        <dbReference type="EMBL" id="KAK1925266.1"/>
    </source>
</evidence>
<evidence type="ECO:0000256" key="2">
    <source>
        <dbReference type="ARBA" id="ARBA00010992"/>
    </source>
</evidence>
<dbReference type="EMBL" id="JAODAN010000003">
    <property type="protein sequence ID" value="KAK1925266.1"/>
    <property type="molecule type" value="Genomic_DNA"/>
</dbReference>
<dbReference type="NCBIfam" id="TIGR00879">
    <property type="entry name" value="SP"/>
    <property type="match status" value="1"/>
</dbReference>
<evidence type="ECO:0000256" key="3">
    <source>
        <dbReference type="ARBA" id="ARBA00022448"/>
    </source>
</evidence>
<reference evidence="11" key="1">
    <citation type="submission" date="2023-02" db="EMBL/GenBank/DDBJ databases">
        <title>Identification and recombinant expression of a fungal hydrolase from Papiliotrema laurentii that hydrolyzes apple cutin and clears colloidal polyester polyurethane.</title>
        <authorList>
            <consortium name="DOE Joint Genome Institute"/>
            <person name="Roman V.A."/>
            <person name="Bojanowski C."/>
            <person name="Crable B.R."/>
            <person name="Wagner D.N."/>
            <person name="Hung C.S."/>
            <person name="Nadeau L.J."/>
            <person name="Schratz L."/>
            <person name="Haridas S."/>
            <person name="Pangilinan J."/>
            <person name="Lipzen A."/>
            <person name="Na H."/>
            <person name="Yan M."/>
            <person name="Ng V."/>
            <person name="Grigoriev I.V."/>
            <person name="Spatafora J.W."/>
            <person name="Barlow D."/>
            <person name="Biffinger J."/>
            <person name="Kelley-Loughnane N."/>
            <person name="Varaljay V.A."/>
            <person name="Crookes-Goodson W.J."/>
        </authorList>
    </citation>
    <scope>NUCLEOTIDE SEQUENCE</scope>
    <source>
        <strain evidence="11">5307AH</strain>
    </source>
</reference>
<feature type="transmembrane region" description="Helical" evidence="9">
    <location>
        <begin position="262"/>
        <end position="284"/>
    </location>
</feature>
<dbReference type="AlphaFoldDB" id="A0AAD9L6C2"/>
<keyword evidence="5 9" id="KW-1133">Transmembrane helix</keyword>
<keyword evidence="4 9" id="KW-0812">Transmembrane</keyword>
<dbReference type="Pfam" id="PF00083">
    <property type="entry name" value="Sugar_tr"/>
    <property type="match status" value="1"/>
</dbReference>
<feature type="transmembrane region" description="Helical" evidence="9">
    <location>
        <begin position="139"/>
        <end position="157"/>
    </location>
</feature>
<comment type="caution">
    <text evidence="11">The sequence shown here is derived from an EMBL/GenBank/DDBJ whole genome shotgun (WGS) entry which is preliminary data.</text>
</comment>
<dbReference type="PANTHER" id="PTHR48022">
    <property type="entry name" value="PLASTIDIC GLUCOSE TRANSPORTER 4"/>
    <property type="match status" value="1"/>
</dbReference>
<feature type="transmembrane region" description="Helical" evidence="9">
    <location>
        <begin position="169"/>
        <end position="191"/>
    </location>
</feature>